<dbReference type="RefSeq" id="WP_200242987.1">
    <property type="nucleotide sequence ID" value="NZ_JAENHK010000001.1"/>
</dbReference>
<reference evidence="2" key="1">
    <citation type="submission" date="2021-01" db="EMBL/GenBank/DDBJ databases">
        <title>Genome public.</title>
        <authorList>
            <person name="Liu C."/>
            <person name="Sun Q."/>
        </authorList>
    </citation>
    <scope>NUCLEOTIDE SEQUENCE [LARGE SCALE GENOMIC DNA]</scope>
    <source>
        <strain evidence="2">YIM B02567</strain>
    </source>
</reference>
<comment type="caution">
    <text evidence="1">The sequence shown here is derived from an EMBL/GenBank/DDBJ whole genome shotgun (WGS) entry which is preliminary data.</text>
</comment>
<accession>A0ABS1FR81</accession>
<gene>
    <name evidence="1" type="ORF">JHL15_03780</name>
</gene>
<dbReference type="EMBL" id="JAENHK010000001">
    <property type="protein sequence ID" value="MBK1894871.1"/>
    <property type="molecule type" value="Genomic_DNA"/>
</dbReference>
<proteinExistence type="predicted"/>
<name>A0ABS1FR81_9FLAO</name>
<keyword evidence="2" id="KW-1185">Reference proteome</keyword>
<evidence type="ECO:0000313" key="2">
    <source>
        <dbReference type="Proteomes" id="UP000628669"/>
    </source>
</evidence>
<dbReference type="Proteomes" id="UP000628669">
    <property type="component" value="Unassembled WGS sequence"/>
</dbReference>
<organism evidence="1 2">
    <name type="scientific">Chryseobacterium paridis</name>
    <dbReference type="NCBI Taxonomy" id="2800328"/>
    <lineage>
        <taxon>Bacteria</taxon>
        <taxon>Pseudomonadati</taxon>
        <taxon>Bacteroidota</taxon>
        <taxon>Flavobacteriia</taxon>
        <taxon>Flavobacteriales</taxon>
        <taxon>Weeksellaceae</taxon>
        <taxon>Chryseobacterium group</taxon>
        <taxon>Chryseobacterium</taxon>
    </lineage>
</organism>
<sequence>MSKRKLLIDEVFKQAREESGKDTKNGLAAYLWSYFEDKLDFKISDKTFSRYYETFIENGGDTNIEPLKQDKLSQYVGYKDFLDFSRTFVKNDENANKTTVKISVDKDEESLTEKLSNIIINITNEQHFKMPEFIKQNGMGIMEMILVLCLVTGNVVFSNSKQAPQGFADLDNVRPMECMYWDGSEYRLTDCKNKNPHINVKPIDTVDMKYFKRITRKDTLTEENALGTTWYSKYNGNVEFFTGDGTDPNNGRELRKSTPFIIFKYAGKPEDSIQVEE</sequence>
<protein>
    <submittedName>
        <fullName evidence="1">Uncharacterized protein</fullName>
    </submittedName>
</protein>
<evidence type="ECO:0000313" key="1">
    <source>
        <dbReference type="EMBL" id="MBK1894871.1"/>
    </source>
</evidence>